<proteinExistence type="predicted"/>
<name>A0A199NYN0_9XANT</name>
<reference evidence="1 2" key="1">
    <citation type="submission" date="2016-04" db="EMBL/GenBank/DDBJ databases">
        <title>Xanthomonas translucens phylogeny.</title>
        <authorList>
            <person name="Langlois P."/>
        </authorList>
    </citation>
    <scope>NUCLEOTIDE SEQUENCE [LARGE SCALE GENOMIC DNA]</scope>
    <source>
        <strain evidence="1 2">B99</strain>
    </source>
</reference>
<evidence type="ECO:0000313" key="1">
    <source>
        <dbReference type="EMBL" id="OAX53758.1"/>
    </source>
</evidence>
<organism evidence="1 2">
    <name type="scientific">Xanthomonas graminis pv. poae</name>
    <dbReference type="NCBI Taxonomy" id="227946"/>
    <lineage>
        <taxon>Bacteria</taxon>
        <taxon>Pseudomonadati</taxon>
        <taxon>Pseudomonadota</taxon>
        <taxon>Gammaproteobacteria</taxon>
        <taxon>Lysobacterales</taxon>
        <taxon>Lysobacteraceae</taxon>
        <taxon>Xanthomonas</taxon>
        <taxon>Xanthomonas translucens group</taxon>
        <taxon>Xanthomonas graminis</taxon>
    </lineage>
</organism>
<dbReference type="Proteomes" id="UP000093858">
    <property type="component" value="Unassembled WGS sequence"/>
</dbReference>
<evidence type="ECO:0000313" key="2">
    <source>
        <dbReference type="Proteomes" id="UP000093858"/>
    </source>
</evidence>
<accession>A0A199NYN0</accession>
<protein>
    <submittedName>
        <fullName evidence="1">Uncharacterized protein</fullName>
    </submittedName>
</protein>
<dbReference type="EMBL" id="LWSU01000260">
    <property type="protein sequence ID" value="OAX53758.1"/>
    <property type="molecule type" value="Genomic_DNA"/>
</dbReference>
<gene>
    <name evidence="1" type="ORF">A6R73_06050</name>
</gene>
<comment type="caution">
    <text evidence="1">The sequence shown here is derived from an EMBL/GenBank/DDBJ whole genome shotgun (WGS) entry which is preliminary data.</text>
</comment>
<sequence>MVSDAQEMGRTLRARHDPSRRLQLDVLGNEDHLSVAPRGFTHGLTFLLETEAHLLAAHAQRLRQARHVHRQFRSKAKPQA</sequence>
<dbReference type="AlphaFoldDB" id="A0A199NYN0"/>